<dbReference type="PATRIC" id="fig|1203610.3.peg.2790"/>
<dbReference type="PANTHER" id="PTHR36449">
    <property type="entry name" value="ACETYLTRANSFERASE-RELATED"/>
    <property type="match status" value="1"/>
</dbReference>
<evidence type="ECO:0000256" key="1">
    <source>
        <dbReference type="ARBA" id="ARBA00022491"/>
    </source>
</evidence>
<comment type="caution">
    <text evidence="7">The sequence shown here is derived from an EMBL/GenBank/DDBJ whole genome shotgun (WGS) entry which is preliminary data.</text>
</comment>
<evidence type="ECO:0000313" key="8">
    <source>
        <dbReference type="Proteomes" id="UP000033035"/>
    </source>
</evidence>
<dbReference type="InterPro" id="IPR000182">
    <property type="entry name" value="GNAT_dom"/>
</dbReference>
<dbReference type="PANTHER" id="PTHR36449:SF1">
    <property type="entry name" value="ACETYLTRANSFERASE"/>
    <property type="match status" value="1"/>
</dbReference>
<name>A0A0F5JBK7_9BACT</name>
<dbReference type="STRING" id="1203610.HMPREF1536_02724"/>
<dbReference type="SUPFAM" id="SSF55729">
    <property type="entry name" value="Acyl-CoA N-acyltransferases (Nat)"/>
    <property type="match status" value="1"/>
</dbReference>
<protein>
    <recommendedName>
        <fullName evidence="6">N-acetyltransferase domain-containing protein</fullName>
    </recommendedName>
</protein>
<sequence>MAFEDFNFIPLKVDTEIKPFKCKDEDLNGFLLEDARKYLVDLMAVTYLLEDLSANKTVAYFSLLNDKISSDPEQNSIWNKLSRRIPNSKRRKHYPAVKIGRLAVSLEYALQGLGKEIIRFVKYLFTHGNRTGCRFITVDAYKDAIAFYQKSGFDFITDKDKNDETRLMFYDLKRFVNE</sequence>
<dbReference type="AlphaFoldDB" id="A0A0F5JBK7"/>
<keyword evidence="3" id="KW-0808">Transferase</keyword>
<feature type="domain" description="N-acetyltransferase" evidence="6">
    <location>
        <begin position="98"/>
        <end position="164"/>
    </location>
</feature>
<reference evidence="7 8" key="1">
    <citation type="submission" date="2013-04" db="EMBL/GenBank/DDBJ databases">
        <title>The Genome Sequence of Parabacteroides gordonii DSM 23371.</title>
        <authorList>
            <consortium name="The Broad Institute Genomics Platform"/>
            <person name="Earl A."/>
            <person name="Ward D."/>
            <person name="Feldgarden M."/>
            <person name="Gevers D."/>
            <person name="Martens E."/>
            <person name="Sakamoto M."/>
            <person name="Benno Y."/>
            <person name="Suzuki N."/>
            <person name="Matsunaga N."/>
            <person name="Koshihara K."/>
            <person name="Seki M."/>
            <person name="Komiya H."/>
            <person name="Walker B."/>
            <person name="Young S."/>
            <person name="Zeng Q."/>
            <person name="Gargeya S."/>
            <person name="Fitzgerald M."/>
            <person name="Haas B."/>
            <person name="Abouelleil A."/>
            <person name="Allen A.W."/>
            <person name="Alvarado L."/>
            <person name="Arachchi H.M."/>
            <person name="Berlin A.M."/>
            <person name="Chapman S.B."/>
            <person name="Gainer-Dewar J."/>
            <person name="Goldberg J."/>
            <person name="Griggs A."/>
            <person name="Gujja S."/>
            <person name="Hansen M."/>
            <person name="Howarth C."/>
            <person name="Imamovic A."/>
            <person name="Ireland A."/>
            <person name="Larimer J."/>
            <person name="McCowan C."/>
            <person name="Murphy C."/>
            <person name="Pearson M."/>
            <person name="Poon T.W."/>
            <person name="Priest M."/>
            <person name="Roberts A."/>
            <person name="Saif S."/>
            <person name="Shea T."/>
            <person name="Sisk P."/>
            <person name="Sykes S."/>
            <person name="Wortman J."/>
            <person name="Nusbaum C."/>
            <person name="Birren B."/>
        </authorList>
    </citation>
    <scope>NUCLEOTIDE SEQUENCE [LARGE SCALE GENOMIC DNA]</scope>
    <source>
        <strain evidence="7 8">MS-1</strain>
    </source>
</reference>
<evidence type="ECO:0000256" key="3">
    <source>
        <dbReference type="ARBA" id="ARBA00022679"/>
    </source>
</evidence>
<comment type="catalytic activity">
    <reaction evidence="5">
        <text>glycyl-tRNA(Gly) + acetyl-CoA = N-acetylglycyl-tRNA(Gly) + CoA + H(+)</text>
        <dbReference type="Rhea" id="RHEA:81867"/>
        <dbReference type="Rhea" id="RHEA-COMP:9683"/>
        <dbReference type="Rhea" id="RHEA-COMP:19766"/>
        <dbReference type="ChEBI" id="CHEBI:15378"/>
        <dbReference type="ChEBI" id="CHEBI:57287"/>
        <dbReference type="ChEBI" id="CHEBI:57288"/>
        <dbReference type="ChEBI" id="CHEBI:78522"/>
        <dbReference type="ChEBI" id="CHEBI:232036"/>
    </reaction>
</comment>
<proteinExistence type="predicted"/>
<dbReference type="InterPro" id="IPR016181">
    <property type="entry name" value="Acyl_CoA_acyltransferase"/>
</dbReference>
<dbReference type="Gene3D" id="3.40.630.30">
    <property type="match status" value="1"/>
</dbReference>
<evidence type="ECO:0000256" key="4">
    <source>
        <dbReference type="ARBA" id="ARBA00023315"/>
    </source>
</evidence>
<dbReference type="HOGENOM" id="CLU_101288_2_0_10"/>
<evidence type="ECO:0000256" key="2">
    <source>
        <dbReference type="ARBA" id="ARBA00022649"/>
    </source>
</evidence>
<dbReference type="EMBL" id="AQHW01000015">
    <property type="protein sequence ID" value="KKB55261.1"/>
    <property type="molecule type" value="Genomic_DNA"/>
</dbReference>
<dbReference type="GO" id="GO:0016747">
    <property type="term" value="F:acyltransferase activity, transferring groups other than amino-acyl groups"/>
    <property type="evidence" value="ECO:0007669"/>
    <property type="project" value="InterPro"/>
</dbReference>
<gene>
    <name evidence="7" type="ORF">HMPREF1536_02724</name>
</gene>
<keyword evidence="1" id="KW-0678">Repressor</keyword>
<dbReference type="Proteomes" id="UP000033035">
    <property type="component" value="Unassembled WGS sequence"/>
</dbReference>
<evidence type="ECO:0000256" key="5">
    <source>
        <dbReference type="ARBA" id="ARBA00049880"/>
    </source>
</evidence>
<keyword evidence="4" id="KW-0012">Acyltransferase</keyword>
<organism evidence="7 8">
    <name type="scientific">Parabacteroides gordonii MS-1 = DSM 23371</name>
    <dbReference type="NCBI Taxonomy" id="1203610"/>
    <lineage>
        <taxon>Bacteria</taxon>
        <taxon>Pseudomonadati</taxon>
        <taxon>Bacteroidota</taxon>
        <taxon>Bacteroidia</taxon>
        <taxon>Bacteroidales</taxon>
        <taxon>Tannerellaceae</taxon>
        <taxon>Parabacteroides</taxon>
    </lineage>
</organism>
<evidence type="ECO:0000259" key="6">
    <source>
        <dbReference type="Pfam" id="PF13673"/>
    </source>
</evidence>
<accession>A0A0F5JBK7</accession>
<dbReference type="Pfam" id="PF13673">
    <property type="entry name" value="Acetyltransf_10"/>
    <property type="match status" value="1"/>
</dbReference>
<evidence type="ECO:0000313" key="7">
    <source>
        <dbReference type="EMBL" id="KKB55261.1"/>
    </source>
</evidence>
<dbReference type="RefSeq" id="WP_028729711.1">
    <property type="nucleotide sequence ID" value="NZ_KE386764.1"/>
</dbReference>
<keyword evidence="8" id="KW-1185">Reference proteome</keyword>
<keyword evidence="2" id="KW-1277">Toxin-antitoxin system</keyword>